<accession>A0A7H9B3G2</accession>
<proteinExistence type="predicted"/>
<dbReference type="GO" id="GO:0005628">
    <property type="term" value="C:prospore membrane"/>
    <property type="evidence" value="ECO:0007669"/>
    <property type="project" value="TreeGrafter"/>
</dbReference>
<dbReference type="KEGG" id="zmk:HG535_0E02890"/>
<protein>
    <submittedName>
        <fullName evidence="2">Uncharacterized protein</fullName>
    </submittedName>
</protein>
<dbReference type="GO" id="GO:0005811">
    <property type="term" value="C:lipid droplet"/>
    <property type="evidence" value="ECO:0007669"/>
    <property type="project" value="TreeGrafter"/>
</dbReference>
<dbReference type="InterPro" id="IPR052786">
    <property type="entry name" value="Spore_wall_assembly"/>
</dbReference>
<dbReference type="AlphaFoldDB" id="A0A7H9B3G2"/>
<name>A0A7H9B3G2_ZYGMR</name>
<dbReference type="PANTHER" id="PTHR34292:SF2">
    <property type="entry name" value="OUTER SPORE WALL PROTEIN LDS1"/>
    <property type="match status" value="1"/>
</dbReference>
<reference evidence="2 3" key="1">
    <citation type="submission" date="2020-07" db="EMBL/GenBank/DDBJ databases">
        <title>The yeast mating-type switching endonuclease HO is a domesticated member of an unorthodox homing genetic element family.</title>
        <authorList>
            <person name="Coughlan A.Y."/>
            <person name="Lombardi L."/>
            <person name="Braun-Galleani S."/>
            <person name="Martos A.R."/>
            <person name="Galeote V."/>
            <person name="Bigey F."/>
            <person name="Dequin S."/>
            <person name="Byrne K.P."/>
            <person name="Wolfe K.H."/>
        </authorList>
    </citation>
    <scope>NUCLEOTIDE SEQUENCE [LARGE SCALE GENOMIC DNA]</scope>
    <source>
        <strain evidence="2 3">NRRL Y-6702</strain>
    </source>
</reference>
<keyword evidence="3" id="KW-1185">Reference proteome</keyword>
<keyword evidence="1" id="KW-0472">Membrane</keyword>
<dbReference type="EMBL" id="CP058608">
    <property type="protein sequence ID" value="QLG73205.1"/>
    <property type="molecule type" value="Genomic_DNA"/>
</dbReference>
<dbReference type="OrthoDB" id="10012223at2759"/>
<dbReference type="GO" id="GO:0005619">
    <property type="term" value="C:ascospore wall"/>
    <property type="evidence" value="ECO:0007669"/>
    <property type="project" value="TreeGrafter"/>
</dbReference>
<feature type="transmembrane region" description="Helical" evidence="1">
    <location>
        <begin position="117"/>
        <end position="139"/>
    </location>
</feature>
<evidence type="ECO:0000313" key="2">
    <source>
        <dbReference type="EMBL" id="QLG73205.1"/>
    </source>
</evidence>
<dbReference type="PANTHER" id="PTHR34292">
    <property type="entry name" value="OUTER SPORE WALL PROTEIN LDS1"/>
    <property type="match status" value="1"/>
</dbReference>
<feature type="transmembrane region" description="Helical" evidence="1">
    <location>
        <begin position="177"/>
        <end position="195"/>
    </location>
</feature>
<sequence length="298" mass="34257">MSFAGSLFLTGVGALVYKYDINQVYERHPSSELALKEYSEKVYKKEGEILSHRFSRVFGNFFFDFFDGSAFLFPFKGIGQFYKYKSDYALNVLGTLSLYLIMYTIVSMVYWATITPVYTALFAIFGPTGLLVAWTHSFLQANVLTMMFMRLCHFNNHLITITVEKNGMQAFFNKKPIKYYVPITSIYFWSFYLPLKVFKYFAGTLSLIVALIISSIPILGPFMFTYLMSPFIAKTFFSKCLRLRGYNNLQRKDEFFEHFGQYTAFGMSCGLLETIPILSGFALCTNTIGAALWAIRNI</sequence>
<dbReference type="RefSeq" id="XP_037144932.1">
    <property type="nucleotide sequence ID" value="XM_037289037.1"/>
</dbReference>
<evidence type="ECO:0000313" key="3">
    <source>
        <dbReference type="Proteomes" id="UP000509704"/>
    </source>
</evidence>
<organism evidence="2 3">
    <name type="scientific">Zygotorulaspora mrakii</name>
    <name type="common">Zygosaccharomyces mrakii</name>
    <dbReference type="NCBI Taxonomy" id="42260"/>
    <lineage>
        <taxon>Eukaryota</taxon>
        <taxon>Fungi</taxon>
        <taxon>Dikarya</taxon>
        <taxon>Ascomycota</taxon>
        <taxon>Saccharomycotina</taxon>
        <taxon>Saccharomycetes</taxon>
        <taxon>Saccharomycetales</taxon>
        <taxon>Saccharomycetaceae</taxon>
        <taxon>Zygotorulaspora</taxon>
    </lineage>
</organism>
<dbReference type="Proteomes" id="UP000509704">
    <property type="component" value="Chromosome 5"/>
</dbReference>
<keyword evidence="1" id="KW-0812">Transmembrane</keyword>
<dbReference type="GeneID" id="59236947"/>
<keyword evidence="1" id="KW-1133">Transmembrane helix</keyword>
<evidence type="ECO:0000256" key="1">
    <source>
        <dbReference type="SAM" id="Phobius"/>
    </source>
</evidence>
<gene>
    <name evidence="2" type="ORF">HG535_0E02890</name>
</gene>
<feature type="transmembrane region" description="Helical" evidence="1">
    <location>
        <begin position="88"/>
        <end position="111"/>
    </location>
</feature>
<feature type="transmembrane region" description="Helical" evidence="1">
    <location>
        <begin position="201"/>
        <end position="227"/>
    </location>
</feature>